<keyword evidence="2 5" id="KW-0238">DNA-binding</keyword>
<dbReference type="InterPro" id="IPR009057">
    <property type="entry name" value="Homeodomain-like_sf"/>
</dbReference>
<dbReference type="Gene3D" id="1.10.10.60">
    <property type="entry name" value="Homeodomain-like"/>
    <property type="match status" value="2"/>
</dbReference>
<evidence type="ECO:0000313" key="5">
    <source>
        <dbReference type="EMBL" id="NJC41716.1"/>
    </source>
</evidence>
<dbReference type="PRINTS" id="PR00032">
    <property type="entry name" value="HTHARAC"/>
</dbReference>
<evidence type="ECO:0000256" key="1">
    <source>
        <dbReference type="ARBA" id="ARBA00023015"/>
    </source>
</evidence>
<dbReference type="EMBL" id="JAATJM010000001">
    <property type="protein sequence ID" value="NJC41716.1"/>
    <property type="molecule type" value="Genomic_DNA"/>
</dbReference>
<dbReference type="InterPro" id="IPR018060">
    <property type="entry name" value="HTH_AraC"/>
</dbReference>
<sequence>MIVRPAEQLLDDFFGGITPGAHAAFRDLGRPATGGLRLQVQRLRRVNADGESGLEKDECVAATLRAALCESPVVKEPAPRVIDRARQVLHAFGFERLTLSRIAHEVGVSPTYLTQAFTRAEGQPLYRYQLGLRLNRALVDLPHCNDLSELALDLGFSSHSHFTTAFKASFGLSPSAYRSGWRRADH</sequence>
<name>A0A7X5YM69_9CAUL</name>
<dbReference type="PROSITE" id="PS01124">
    <property type="entry name" value="HTH_ARAC_FAMILY_2"/>
    <property type="match status" value="1"/>
</dbReference>
<evidence type="ECO:0000259" key="4">
    <source>
        <dbReference type="PROSITE" id="PS01124"/>
    </source>
</evidence>
<evidence type="ECO:0000256" key="3">
    <source>
        <dbReference type="ARBA" id="ARBA00023163"/>
    </source>
</evidence>
<dbReference type="PANTHER" id="PTHR46796">
    <property type="entry name" value="HTH-TYPE TRANSCRIPTIONAL ACTIVATOR RHAS-RELATED"/>
    <property type="match status" value="1"/>
</dbReference>
<dbReference type="InterPro" id="IPR050204">
    <property type="entry name" value="AraC_XylS_family_regulators"/>
</dbReference>
<evidence type="ECO:0000256" key="2">
    <source>
        <dbReference type="ARBA" id="ARBA00023125"/>
    </source>
</evidence>
<dbReference type="SMART" id="SM00342">
    <property type="entry name" value="HTH_ARAC"/>
    <property type="match status" value="1"/>
</dbReference>
<dbReference type="InterPro" id="IPR018062">
    <property type="entry name" value="HTH_AraC-typ_CS"/>
</dbReference>
<dbReference type="Pfam" id="PF12833">
    <property type="entry name" value="HTH_18"/>
    <property type="match status" value="1"/>
</dbReference>
<keyword evidence="3" id="KW-0804">Transcription</keyword>
<evidence type="ECO:0000313" key="6">
    <source>
        <dbReference type="Proteomes" id="UP000587415"/>
    </source>
</evidence>
<dbReference type="PROSITE" id="PS00041">
    <property type="entry name" value="HTH_ARAC_FAMILY_1"/>
    <property type="match status" value="1"/>
</dbReference>
<organism evidence="5 6">
    <name type="scientific">Brevundimonas alba</name>
    <dbReference type="NCBI Taxonomy" id="74314"/>
    <lineage>
        <taxon>Bacteria</taxon>
        <taxon>Pseudomonadati</taxon>
        <taxon>Pseudomonadota</taxon>
        <taxon>Alphaproteobacteria</taxon>
        <taxon>Caulobacterales</taxon>
        <taxon>Caulobacteraceae</taxon>
        <taxon>Brevundimonas</taxon>
    </lineage>
</organism>
<keyword evidence="6" id="KW-1185">Reference proteome</keyword>
<dbReference type="Proteomes" id="UP000587415">
    <property type="component" value="Unassembled WGS sequence"/>
</dbReference>
<dbReference type="InterPro" id="IPR020449">
    <property type="entry name" value="Tscrpt_reg_AraC-type_HTH"/>
</dbReference>
<accession>A0A7X5YM69</accession>
<keyword evidence="1" id="KW-0805">Transcription regulation</keyword>
<feature type="domain" description="HTH araC/xylS-type" evidence="4">
    <location>
        <begin position="83"/>
        <end position="180"/>
    </location>
</feature>
<gene>
    <name evidence="5" type="ORF">GGQ87_001974</name>
</gene>
<dbReference type="SUPFAM" id="SSF46689">
    <property type="entry name" value="Homeodomain-like"/>
    <property type="match status" value="2"/>
</dbReference>
<dbReference type="RefSeq" id="WP_168047049.1">
    <property type="nucleotide sequence ID" value="NZ_JAATJM010000001.1"/>
</dbReference>
<protein>
    <submittedName>
        <fullName evidence="5">AraC-like DNA-binding protein</fullName>
    </submittedName>
</protein>
<dbReference type="GO" id="GO:0043565">
    <property type="term" value="F:sequence-specific DNA binding"/>
    <property type="evidence" value="ECO:0007669"/>
    <property type="project" value="InterPro"/>
</dbReference>
<proteinExistence type="predicted"/>
<dbReference type="GO" id="GO:0003700">
    <property type="term" value="F:DNA-binding transcription factor activity"/>
    <property type="evidence" value="ECO:0007669"/>
    <property type="project" value="InterPro"/>
</dbReference>
<reference evidence="5 6" key="1">
    <citation type="submission" date="2020-03" db="EMBL/GenBank/DDBJ databases">
        <title>Genomic Encyclopedia of Type Strains, Phase IV (KMG-IV): sequencing the most valuable type-strain genomes for metagenomic binning, comparative biology and taxonomic classification.</title>
        <authorList>
            <person name="Goeker M."/>
        </authorList>
    </citation>
    <scope>NUCLEOTIDE SEQUENCE [LARGE SCALE GENOMIC DNA]</scope>
    <source>
        <strain evidence="5 6">DSM 4736</strain>
    </source>
</reference>
<dbReference type="AlphaFoldDB" id="A0A7X5YM69"/>
<comment type="caution">
    <text evidence="5">The sequence shown here is derived from an EMBL/GenBank/DDBJ whole genome shotgun (WGS) entry which is preliminary data.</text>
</comment>